<evidence type="ECO:0000256" key="9">
    <source>
        <dbReference type="SAM" id="Phobius"/>
    </source>
</evidence>
<evidence type="ECO:0000256" key="6">
    <source>
        <dbReference type="ARBA" id="ARBA00023180"/>
    </source>
</evidence>
<feature type="transmembrane region" description="Helical" evidence="9">
    <location>
        <begin position="357"/>
        <end position="381"/>
    </location>
</feature>
<dbReference type="Pfam" id="PF00083">
    <property type="entry name" value="Sugar_tr"/>
    <property type="match status" value="1"/>
</dbReference>
<evidence type="ECO:0000256" key="7">
    <source>
        <dbReference type="ARBA" id="ARBA00024348"/>
    </source>
</evidence>
<dbReference type="AlphaFoldDB" id="A0A6M2DTI6"/>
<dbReference type="InterPro" id="IPR003663">
    <property type="entry name" value="Sugar/inositol_transpt"/>
</dbReference>
<organism evidence="11">
    <name type="scientific">Xenopsylla cheopis</name>
    <name type="common">Oriental rat flea</name>
    <name type="synonym">Pulex cheopis</name>
    <dbReference type="NCBI Taxonomy" id="163159"/>
    <lineage>
        <taxon>Eukaryota</taxon>
        <taxon>Metazoa</taxon>
        <taxon>Ecdysozoa</taxon>
        <taxon>Arthropoda</taxon>
        <taxon>Hexapoda</taxon>
        <taxon>Insecta</taxon>
        <taxon>Pterygota</taxon>
        <taxon>Neoptera</taxon>
        <taxon>Endopterygota</taxon>
        <taxon>Siphonaptera</taxon>
        <taxon>Pulicidae</taxon>
        <taxon>Xenopsyllinae</taxon>
        <taxon>Xenopsylla</taxon>
    </lineage>
</organism>
<keyword evidence="5 9" id="KW-0472">Membrane</keyword>
<dbReference type="FunFam" id="1.20.1250.20:FF:000055">
    <property type="entry name" value="Facilitated trehalose transporter Tret1-2 homolog"/>
    <property type="match status" value="1"/>
</dbReference>
<evidence type="ECO:0000256" key="5">
    <source>
        <dbReference type="ARBA" id="ARBA00023136"/>
    </source>
</evidence>
<reference evidence="11" key="1">
    <citation type="submission" date="2020-03" db="EMBL/GenBank/DDBJ databases">
        <title>Transcriptomic Profiling of the Digestive Tract of the Rat Flea, Xenopsylla cheopis, Following Blood Feeding and Infection with Yersinia pestis.</title>
        <authorList>
            <person name="Bland D.M."/>
            <person name="Martens C.A."/>
            <person name="Virtaneva K."/>
            <person name="Kanakabandi K."/>
            <person name="Long D."/>
            <person name="Rosenke R."/>
            <person name="Saturday G.A."/>
            <person name="Hoyt F.H."/>
            <person name="Bruno D.P."/>
            <person name="Ribeiro J.M.C."/>
            <person name="Hinnebusch J."/>
        </authorList>
    </citation>
    <scope>NUCLEOTIDE SEQUENCE</scope>
</reference>
<feature type="domain" description="Major facilitator superfamily (MFS) profile" evidence="10">
    <location>
        <begin position="16"/>
        <end position="444"/>
    </location>
</feature>
<dbReference type="PANTHER" id="PTHR48021">
    <property type="match status" value="1"/>
</dbReference>
<evidence type="ECO:0000256" key="1">
    <source>
        <dbReference type="ARBA" id="ARBA00004651"/>
    </source>
</evidence>
<feature type="transmembrane region" description="Helical" evidence="9">
    <location>
        <begin position="18"/>
        <end position="39"/>
    </location>
</feature>
<dbReference type="InterPro" id="IPR020846">
    <property type="entry name" value="MFS_dom"/>
</dbReference>
<feature type="transmembrane region" description="Helical" evidence="9">
    <location>
        <begin position="262"/>
        <end position="282"/>
    </location>
</feature>
<dbReference type="InterPro" id="IPR044775">
    <property type="entry name" value="MFS_ERD6/Tret1-like"/>
</dbReference>
<dbReference type="NCBIfam" id="TIGR00879">
    <property type="entry name" value="SP"/>
    <property type="match status" value="1"/>
</dbReference>
<dbReference type="EMBL" id="GIIL01004755">
    <property type="protein sequence ID" value="NOV48481.1"/>
    <property type="molecule type" value="Transcribed_RNA"/>
</dbReference>
<evidence type="ECO:0000256" key="2">
    <source>
        <dbReference type="ARBA" id="ARBA00022475"/>
    </source>
</evidence>
<dbReference type="CDD" id="cd17358">
    <property type="entry name" value="MFS_GLUT6_8_Class3_like"/>
    <property type="match status" value="1"/>
</dbReference>
<dbReference type="PROSITE" id="PS00217">
    <property type="entry name" value="SUGAR_TRANSPORT_2"/>
    <property type="match status" value="1"/>
</dbReference>
<keyword evidence="8" id="KW-0813">Transport</keyword>
<feature type="transmembrane region" description="Helical" evidence="9">
    <location>
        <begin position="422"/>
        <end position="440"/>
    </location>
</feature>
<feature type="transmembrane region" description="Helical" evidence="9">
    <location>
        <begin position="393"/>
        <end position="410"/>
    </location>
</feature>
<proteinExistence type="inferred from homology"/>
<accession>A0A6M2DTI6</accession>
<feature type="transmembrane region" description="Helical" evidence="9">
    <location>
        <begin position="59"/>
        <end position="81"/>
    </location>
</feature>
<name>A0A6M2DTI6_XENCH</name>
<keyword evidence="2" id="KW-1003">Cell membrane</keyword>
<comment type="similarity">
    <text evidence="7">Belongs to the major facilitator superfamily. Sugar transporter (TC 2.A.1.1) family. Trehalose transporter subfamily.</text>
</comment>
<evidence type="ECO:0000256" key="8">
    <source>
        <dbReference type="RuleBase" id="RU003346"/>
    </source>
</evidence>
<dbReference type="Gene3D" id="1.20.1250.20">
    <property type="entry name" value="MFS general substrate transporter like domains"/>
    <property type="match status" value="1"/>
</dbReference>
<keyword evidence="3 9" id="KW-0812">Transmembrane</keyword>
<feature type="transmembrane region" description="Helical" evidence="9">
    <location>
        <begin position="320"/>
        <end position="342"/>
    </location>
</feature>
<dbReference type="InterPro" id="IPR036259">
    <property type="entry name" value="MFS_trans_sf"/>
</dbReference>
<evidence type="ECO:0000256" key="4">
    <source>
        <dbReference type="ARBA" id="ARBA00022989"/>
    </source>
</evidence>
<dbReference type="InterPro" id="IPR005828">
    <property type="entry name" value="MFS_sugar_transport-like"/>
</dbReference>
<dbReference type="GO" id="GO:0051119">
    <property type="term" value="F:sugar transmembrane transporter activity"/>
    <property type="evidence" value="ECO:0007669"/>
    <property type="project" value="InterPro"/>
</dbReference>
<dbReference type="PANTHER" id="PTHR48021:SF1">
    <property type="entry name" value="GH07001P-RELATED"/>
    <property type="match status" value="1"/>
</dbReference>
<comment type="subcellular location">
    <subcellularLocation>
        <location evidence="1">Cell membrane</location>
        <topology evidence="1">Multi-pass membrane protein</topology>
    </subcellularLocation>
</comment>
<dbReference type="PRINTS" id="PR00171">
    <property type="entry name" value="SUGRTRNSPORT"/>
</dbReference>
<sequence length="469" mass="50744">MPEGYTATPQPGKKLPQYVAALSATLGALAAGTLLGWTSPASKTAIEKEYGFKVGEDEYGWIGSLMTIGAACVCLPIGILIDVLGRKMSMLLLVFPFTLGWALIIWATNIGMLYAGRYIVGVSGGAFCIAAPIYTGEIAEKEVRGSLGSYFQLMITIGILFVYAVGSGVNVYVLSIICGVIPLIFGGVFFFMPETPMYLVSRGKEQEAKKSIRRLRGNAFDVDSELITLQLEHQNNVANKLPITQAFTTTAAKKALTISMMLMFLQQVCGVNAVIFYTSKIFEDANSGISGSDGAIIVGVMQVVFTFIATLTVDRLGRRILLLISEIAMAICCILLGVYFYIAKDPSNKDTVNNLSWLPLFSLCVFIAAFALGFGPIPWMIIGELFPPGIKGIAGSISGTFNWILAFVVTKTFTLMSDDVPFWVYGGFSIAGIVYIFFFVPETKGKSLTQIQQMLGNDTNVKEPLPNDS</sequence>
<dbReference type="SUPFAM" id="SSF103473">
    <property type="entry name" value="MFS general substrate transporter"/>
    <property type="match status" value="1"/>
</dbReference>
<evidence type="ECO:0000256" key="3">
    <source>
        <dbReference type="ARBA" id="ARBA00022692"/>
    </source>
</evidence>
<feature type="transmembrane region" description="Helical" evidence="9">
    <location>
        <begin position="171"/>
        <end position="192"/>
    </location>
</feature>
<evidence type="ECO:0000313" key="11">
    <source>
        <dbReference type="EMBL" id="NOV48481.1"/>
    </source>
</evidence>
<dbReference type="InterPro" id="IPR005829">
    <property type="entry name" value="Sugar_transporter_CS"/>
</dbReference>
<feature type="transmembrane region" description="Helical" evidence="9">
    <location>
        <begin position="88"/>
        <end position="108"/>
    </location>
</feature>
<keyword evidence="6" id="KW-0325">Glycoprotein</keyword>
<dbReference type="GO" id="GO:0005886">
    <property type="term" value="C:plasma membrane"/>
    <property type="evidence" value="ECO:0007669"/>
    <property type="project" value="UniProtKB-SubCell"/>
</dbReference>
<feature type="transmembrane region" description="Helical" evidence="9">
    <location>
        <begin position="294"/>
        <end position="313"/>
    </location>
</feature>
<dbReference type="PROSITE" id="PS50850">
    <property type="entry name" value="MFS"/>
    <property type="match status" value="1"/>
</dbReference>
<dbReference type="InterPro" id="IPR050549">
    <property type="entry name" value="MFS_Trehalose_Transporter"/>
</dbReference>
<protein>
    <submittedName>
        <fullName evidence="11">Putative permease of the major facilitator superfamily protein</fullName>
    </submittedName>
</protein>
<evidence type="ECO:0000259" key="10">
    <source>
        <dbReference type="PROSITE" id="PS50850"/>
    </source>
</evidence>
<feature type="transmembrane region" description="Helical" evidence="9">
    <location>
        <begin position="114"/>
        <end position="135"/>
    </location>
</feature>
<feature type="transmembrane region" description="Helical" evidence="9">
    <location>
        <begin position="147"/>
        <end position="165"/>
    </location>
</feature>
<keyword evidence="4 9" id="KW-1133">Transmembrane helix</keyword>